<sequence>MAPQIPLKPGHVRISGNRTRQSSPIPAYTVPSKAALMKLADAAWAQDTYCSGQTRTLNQAGGYQAGGYQAGGYQAGGYQAGGIKQPGIKQENNKQEPDTKHTKKTSTPSVPAGRIRRESPSVVVWSKRPSPRSPIAKRERPSTPSVPAGRTWRESPSVVIWTKRPSTPAAHLLPGAPQIPENSPPPRKTPAPRRRRRTQLEMLKSLNSKKSPSVDVNSPRGVRKSTNRVTAAAWKKFDDDIMRSISSKKSNGFYMVLSS</sequence>
<evidence type="ECO:0000256" key="1">
    <source>
        <dbReference type="SAM" id="MobiDB-lite"/>
    </source>
</evidence>
<feature type="compositionally biased region" description="Polar residues" evidence="1">
    <location>
        <begin position="205"/>
        <end position="216"/>
    </location>
</feature>
<proteinExistence type="predicted"/>
<gene>
    <name evidence="2" type="ORF">K402DRAFT_407612</name>
</gene>
<feature type="compositionally biased region" description="Basic and acidic residues" evidence="1">
    <location>
        <begin position="91"/>
        <end position="100"/>
    </location>
</feature>
<dbReference type="EMBL" id="ML977184">
    <property type="protein sequence ID" value="KAF1982422.1"/>
    <property type="molecule type" value="Genomic_DNA"/>
</dbReference>
<dbReference type="AlphaFoldDB" id="A0A6G1GNL7"/>
<keyword evidence="3" id="KW-1185">Reference proteome</keyword>
<accession>A0A6G1GNL7</accession>
<evidence type="ECO:0000313" key="2">
    <source>
        <dbReference type="EMBL" id="KAF1982422.1"/>
    </source>
</evidence>
<feature type="region of interest" description="Disordered" evidence="1">
    <location>
        <begin position="1"/>
        <end position="26"/>
    </location>
</feature>
<evidence type="ECO:0000313" key="3">
    <source>
        <dbReference type="Proteomes" id="UP000800041"/>
    </source>
</evidence>
<feature type="compositionally biased region" description="Gly residues" evidence="1">
    <location>
        <begin position="63"/>
        <end position="80"/>
    </location>
</feature>
<dbReference type="Proteomes" id="UP000800041">
    <property type="component" value="Unassembled WGS sequence"/>
</dbReference>
<feature type="region of interest" description="Disordered" evidence="1">
    <location>
        <begin position="60"/>
        <end position="227"/>
    </location>
</feature>
<organism evidence="2 3">
    <name type="scientific">Aulographum hederae CBS 113979</name>
    <dbReference type="NCBI Taxonomy" id="1176131"/>
    <lineage>
        <taxon>Eukaryota</taxon>
        <taxon>Fungi</taxon>
        <taxon>Dikarya</taxon>
        <taxon>Ascomycota</taxon>
        <taxon>Pezizomycotina</taxon>
        <taxon>Dothideomycetes</taxon>
        <taxon>Pleosporomycetidae</taxon>
        <taxon>Aulographales</taxon>
        <taxon>Aulographaceae</taxon>
    </lineage>
</organism>
<reference evidence="2" key="1">
    <citation type="journal article" date="2020" name="Stud. Mycol.">
        <title>101 Dothideomycetes genomes: a test case for predicting lifestyles and emergence of pathogens.</title>
        <authorList>
            <person name="Haridas S."/>
            <person name="Albert R."/>
            <person name="Binder M."/>
            <person name="Bloem J."/>
            <person name="Labutti K."/>
            <person name="Salamov A."/>
            <person name="Andreopoulos B."/>
            <person name="Baker S."/>
            <person name="Barry K."/>
            <person name="Bills G."/>
            <person name="Bluhm B."/>
            <person name="Cannon C."/>
            <person name="Castanera R."/>
            <person name="Culley D."/>
            <person name="Daum C."/>
            <person name="Ezra D."/>
            <person name="Gonzalez J."/>
            <person name="Henrissat B."/>
            <person name="Kuo A."/>
            <person name="Liang C."/>
            <person name="Lipzen A."/>
            <person name="Lutzoni F."/>
            <person name="Magnuson J."/>
            <person name="Mondo S."/>
            <person name="Nolan M."/>
            <person name="Ohm R."/>
            <person name="Pangilinan J."/>
            <person name="Park H.-J."/>
            <person name="Ramirez L."/>
            <person name="Alfaro M."/>
            <person name="Sun H."/>
            <person name="Tritt A."/>
            <person name="Yoshinaga Y."/>
            <person name="Zwiers L.-H."/>
            <person name="Turgeon B."/>
            <person name="Goodwin S."/>
            <person name="Spatafora J."/>
            <person name="Crous P."/>
            <person name="Grigoriev I."/>
        </authorList>
    </citation>
    <scope>NUCLEOTIDE SEQUENCE</scope>
    <source>
        <strain evidence="2">CBS 113979</strain>
    </source>
</reference>
<name>A0A6G1GNL7_9PEZI</name>
<protein>
    <submittedName>
        <fullName evidence="2">Uncharacterized protein</fullName>
    </submittedName>
</protein>